<protein>
    <submittedName>
        <fullName evidence="2">Uncharacterized protein</fullName>
    </submittedName>
</protein>
<dbReference type="Proteomes" id="UP000887116">
    <property type="component" value="Unassembled WGS sequence"/>
</dbReference>
<organism evidence="2 3">
    <name type="scientific">Trichonephila clavata</name>
    <name type="common">Joro spider</name>
    <name type="synonym">Nephila clavata</name>
    <dbReference type="NCBI Taxonomy" id="2740835"/>
    <lineage>
        <taxon>Eukaryota</taxon>
        <taxon>Metazoa</taxon>
        <taxon>Ecdysozoa</taxon>
        <taxon>Arthropoda</taxon>
        <taxon>Chelicerata</taxon>
        <taxon>Arachnida</taxon>
        <taxon>Araneae</taxon>
        <taxon>Araneomorphae</taxon>
        <taxon>Entelegynae</taxon>
        <taxon>Araneoidea</taxon>
        <taxon>Nephilidae</taxon>
        <taxon>Trichonephila</taxon>
    </lineage>
</organism>
<proteinExistence type="predicted"/>
<accession>A0A8X6EYM0</accession>
<dbReference type="AlphaFoldDB" id="A0A8X6EYM0"/>
<evidence type="ECO:0000313" key="2">
    <source>
        <dbReference type="EMBL" id="GFQ66068.1"/>
    </source>
</evidence>
<dbReference type="EMBL" id="BMAO01030153">
    <property type="protein sequence ID" value="GFQ66068.1"/>
    <property type="molecule type" value="Genomic_DNA"/>
</dbReference>
<evidence type="ECO:0000256" key="1">
    <source>
        <dbReference type="SAM" id="MobiDB-lite"/>
    </source>
</evidence>
<feature type="compositionally biased region" description="Basic residues" evidence="1">
    <location>
        <begin position="121"/>
        <end position="138"/>
    </location>
</feature>
<evidence type="ECO:0000313" key="3">
    <source>
        <dbReference type="Proteomes" id="UP000887116"/>
    </source>
</evidence>
<reference evidence="2" key="1">
    <citation type="submission" date="2020-07" db="EMBL/GenBank/DDBJ databases">
        <title>Multicomponent nature underlies the extraordinary mechanical properties of spider dragline silk.</title>
        <authorList>
            <person name="Kono N."/>
            <person name="Nakamura H."/>
            <person name="Mori M."/>
            <person name="Yoshida Y."/>
            <person name="Ohtoshi R."/>
            <person name="Malay A.D."/>
            <person name="Moran D.A.P."/>
            <person name="Tomita M."/>
            <person name="Numata K."/>
            <person name="Arakawa K."/>
        </authorList>
    </citation>
    <scope>NUCLEOTIDE SEQUENCE</scope>
</reference>
<comment type="caution">
    <text evidence="2">The sequence shown here is derived from an EMBL/GenBank/DDBJ whole genome shotgun (WGS) entry which is preliminary data.</text>
</comment>
<feature type="region of interest" description="Disordered" evidence="1">
    <location>
        <begin position="44"/>
        <end position="73"/>
    </location>
</feature>
<keyword evidence="3" id="KW-1185">Reference proteome</keyword>
<name>A0A8X6EYM0_TRICU</name>
<gene>
    <name evidence="2" type="ORF">TNCT_242251</name>
</gene>
<feature type="compositionally biased region" description="Polar residues" evidence="1">
    <location>
        <begin position="139"/>
        <end position="158"/>
    </location>
</feature>
<feature type="region of interest" description="Disordered" evidence="1">
    <location>
        <begin position="120"/>
        <end position="159"/>
    </location>
</feature>
<sequence>MTREIQTSRSPGSKYRARAWKRIGIPATGTLKIKSRDDGLLSRTPRLSPCESWEATPSGFLDSTLRPTSSPVKAPSPFDATFTISTVKLSKFQQEWIKRCSEATPNSLDELALSLAGSVLKRPHSSRHARGRRDRRRPTQQPSTPAVESTTPHSNISSLRYDPAEASKIQRAFKVSPKNTLDPIFGEDGPFCTSIQEQIMAHLSEVFSKRVSLINSGSQSRFFSTPWYSQLSGCQV</sequence>